<keyword evidence="1" id="KW-0812">Transmembrane</keyword>
<protein>
    <submittedName>
        <fullName evidence="4">Diguanylate cyclase</fullName>
    </submittedName>
</protein>
<dbReference type="EMBL" id="DRNB01000112">
    <property type="protein sequence ID" value="HHJ63854.1"/>
    <property type="molecule type" value="Genomic_DNA"/>
</dbReference>
<dbReference type="InterPro" id="IPR029787">
    <property type="entry name" value="Nucleotide_cyclase"/>
</dbReference>
<dbReference type="SUPFAM" id="SSF141868">
    <property type="entry name" value="EAL domain-like"/>
    <property type="match status" value="1"/>
</dbReference>
<dbReference type="InterPro" id="IPR000160">
    <property type="entry name" value="GGDEF_dom"/>
</dbReference>
<reference evidence="4" key="1">
    <citation type="journal article" date="2020" name="mSystems">
        <title>Genome- and Community-Level Interaction Insights into Carbon Utilization and Element Cycling Functions of Hydrothermarchaeota in Hydrothermal Sediment.</title>
        <authorList>
            <person name="Zhou Z."/>
            <person name="Liu Y."/>
            <person name="Xu W."/>
            <person name="Pan J."/>
            <person name="Luo Z.H."/>
            <person name="Li M."/>
        </authorList>
    </citation>
    <scope>NUCLEOTIDE SEQUENCE [LARGE SCALE GENOMIC DNA]</scope>
    <source>
        <strain evidence="4">HyVt-501</strain>
    </source>
</reference>
<dbReference type="PROSITE" id="PS50883">
    <property type="entry name" value="EAL"/>
    <property type="match status" value="1"/>
</dbReference>
<feature type="domain" description="EAL" evidence="2">
    <location>
        <begin position="610"/>
        <end position="862"/>
    </location>
</feature>
<comment type="caution">
    <text evidence="4">The sequence shown here is derived from an EMBL/GenBank/DDBJ whole genome shotgun (WGS) entry which is preliminary data.</text>
</comment>
<dbReference type="InterPro" id="IPR001633">
    <property type="entry name" value="EAL_dom"/>
</dbReference>
<feature type="domain" description="GGDEF" evidence="3">
    <location>
        <begin position="469"/>
        <end position="603"/>
    </location>
</feature>
<dbReference type="InterPro" id="IPR035919">
    <property type="entry name" value="EAL_sf"/>
</dbReference>
<dbReference type="Pfam" id="PF00563">
    <property type="entry name" value="EAL"/>
    <property type="match status" value="1"/>
</dbReference>
<dbReference type="InterPro" id="IPR043128">
    <property type="entry name" value="Rev_trsase/Diguanyl_cyclase"/>
</dbReference>
<evidence type="ECO:0000256" key="1">
    <source>
        <dbReference type="SAM" id="Phobius"/>
    </source>
</evidence>
<dbReference type="Pfam" id="PF00990">
    <property type="entry name" value="GGDEF"/>
    <property type="match status" value="1"/>
</dbReference>
<dbReference type="Gene3D" id="3.30.70.270">
    <property type="match status" value="1"/>
</dbReference>
<dbReference type="Gene3D" id="3.20.20.450">
    <property type="entry name" value="EAL domain"/>
    <property type="match status" value="1"/>
</dbReference>
<dbReference type="PANTHER" id="PTHR33121">
    <property type="entry name" value="CYCLIC DI-GMP PHOSPHODIESTERASE PDEF"/>
    <property type="match status" value="1"/>
</dbReference>
<dbReference type="SUPFAM" id="SSF55073">
    <property type="entry name" value="Nucleotide cyclase"/>
    <property type="match status" value="1"/>
</dbReference>
<feature type="transmembrane region" description="Helical" evidence="1">
    <location>
        <begin position="178"/>
        <end position="200"/>
    </location>
</feature>
<feature type="transmembrane region" description="Helical" evidence="1">
    <location>
        <begin position="13"/>
        <end position="33"/>
    </location>
</feature>
<proteinExistence type="predicted"/>
<name>A0A7C5Q1S5_AQUAO</name>
<evidence type="ECO:0000313" key="4">
    <source>
        <dbReference type="EMBL" id="HHJ63854.1"/>
    </source>
</evidence>
<dbReference type="NCBIfam" id="TIGR00254">
    <property type="entry name" value="GGDEF"/>
    <property type="match status" value="1"/>
</dbReference>
<dbReference type="PANTHER" id="PTHR33121:SF71">
    <property type="entry name" value="OXYGEN SENSOR PROTEIN DOSP"/>
    <property type="match status" value="1"/>
</dbReference>
<dbReference type="SMART" id="SM00267">
    <property type="entry name" value="GGDEF"/>
    <property type="match status" value="1"/>
</dbReference>
<dbReference type="Gene3D" id="3.30.450.290">
    <property type="match status" value="1"/>
</dbReference>
<keyword evidence="1" id="KW-1133">Transmembrane helix</keyword>
<dbReference type="PROSITE" id="PS50887">
    <property type="entry name" value="GGDEF"/>
    <property type="match status" value="1"/>
</dbReference>
<dbReference type="InterPro" id="IPR050706">
    <property type="entry name" value="Cyclic-di-GMP_PDE-like"/>
</dbReference>
<dbReference type="CDD" id="cd01949">
    <property type="entry name" value="GGDEF"/>
    <property type="match status" value="1"/>
</dbReference>
<sequence length="870" mass="100134">MCHKEPFRRLDCFLLAVISAVAVFVFVAIYILVYKSSVSLIKENSALFADAVAKQTFSDMYQLMRRGWTRQELVEFLEGIKKAHADVQVEVNIYRGEKVRELFGPIEEPPRNRFVEEAFKRGRVISEDRNNVLYHVYPLRAKAECLRCHVNAKEGDVLGAIEIKQDITRIMSNLKKELFLIALYIIPIPLIGAGIVLLTFNRRVEGSLKKLNESIDHLQSVSDLKTIKVEEIDFGFEELNRIGGSISRLADKLRNIAVDKDILEFELSLLERSVLTSEAVTDWRDFFKTILTEVSKILDYIYFMVVSKEENETFRVHIFWNCTCYEKEGFRKEMEEEIVAMLKEIKFCSLRAEIEFDHIPLGEMKRLDSCDLSYVRLQTKRLFLKKPAIDILVGMGLSEQEISREAKEHAVEALLTTLLNTLGSIKAVSKYTEKLEYFAARDPLTGLYNQRIFWELFDYEIERAKRHNYKFSLFIIDLDNFKLINDIYGHNFGDQVLKEIGRILEKIFRKEDIIARYGGDEFAVILPYTGPEQAESIAKRLVKAFEEFSIEAPNGKIIKVTSSIGVAVFPDHGQDSRELFILADSMLYRAKEAGKNRYVLPREEDLAAAEHELVNKSFFILERSGEIKIVPFFQPILNLKTGRTEGYEVLMRIEQEGKILPASDFIYTAERTASIHRLDASLMECAFEKVKEKDCEPLLFFNLSPKVLIVEEFMTNIKEIIHSFGVGYERIVFEITERETVRSFEILRKFGTELKKLGFRLAVDDFGSGFASFTYIKLLPIDFVKIDGDFIRSMVKSEVDKAFVDSTVLMMKTLNIKTVAEFVESKEILEKVLDMDIDYAQGFYIGEPSPEVCEGNNPTLDRIKGRTTSG</sequence>
<evidence type="ECO:0000259" key="2">
    <source>
        <dbReference type="PROSITE" id="PS50883"/>
    </source>
</evidence>
<evidence type="ECO:0000259" key="3">
    <source>
        <dbReference type="PROSITE" id="PS50887"/>
    </source>
</evidence>
<gene>
    <name evidence="4" type="ORF">ENJ61_03005</name>
</gene>
<dbReference type="Proteomes" id="UP000885792">
    <property type="component" value="Unassembled WGS sequence"/>
</dbReference>
<dbReference type="CDD" id="cd01948">
    <property type="entry name" value="EAL"/>
    <property type="match status" value="1"/>
</dbReference>
<dbReference type="GO" id="GO:0071111">
    <property type="term" value="F:cyclic-guanylate-specific phosphodiesterase activity"/>
    <property type="evidence" value="ECO:0007669"/>
    <property type="project" value="InterPro"/>
</dbReference>
<dbReference type="FunFam" id="3.30.70.270:FF:000001">
    <property type="entry name" value="Diguanylate cyclase domain protein"/>
    <property type="match status" value="1"/>
</dbReference>
<accession>A0A7C5Q1S5</accession>
<organism evidence="4">
    <name type="scientific">Aquifex aeolicus</name>
    <dbReference type="NCBI Taxonomy" id="63363"/>
    <lineage>
        <taxon>Bacteria</taxon>
        <taxon>Pseudomonadati</taxon>
        <taxon>Aquificota</taxon>
        <taxon>Aquificia</taxon>
        <taxon>Aquificales</taxon>
        <taxon>Aquificaceae</taxon>
        <taxon>Aquifex</taxon>
    </lineage>
</organism>
<dbReference type="AlphaFoldDB" id="A0A7C5Q1S5"/>
<dbReference type="SMART" id="SM00052">
    <property type="entry name" value="EAL"/>
    <property type="match status" value="1"/>
</dbReference>
<keyword evidence="1" id="KW-0472">Membrane</keyword>